<dbReference type="EMBL" id="PFAP01000009">
    <property type="protein sequence ID" value="PIR94332.1"/>
    <property type="molecule type" value="Genomic_DNA"/>
</dbReference>
<dbReference type="Proteomes" id="UP000229901">
    <property type="component" value="Unassembled WGS sequence"/>
</dbReference>
<dbReference type="AlphaFoldDB" id="A0A2H0V5J2"/>
<name>A0A2H0V5J2_9BACT</name>
<protein>
    <submittedName>
        <fullName evidence="1">Uncharacterized protein</fullName>
    </submittedName>
</protein>
<accession>A0A2H0V5J2</accession>
<evidence type="ECO:0000313" key="1">
    <source>
        <dbReference type="EMBL" id="PIR94332.1"/>
    </source>
</evidence>
<organism evidence="1 2">
    <name type="scientific">Candidatus Falkowbacteria bacterium CG10_big_fil_rev_8_21_14_0_10_39_11</name>
    <dbReference type="NCBI Taxonomy" id="1974565"/>
    <lineage>
        <taxon>Bacteria</taxon>
        <taxon>Candidatus Falkowiibacteriota</taxon>
    </lineage>
</organism>
<sequence length="77" mass="9315">MSRTIRRLPNFLKTKEYDTDFLNRCLRGLVDYHLPKKIKANRYMDDQWGPASKRIVKRSLTRSSRCEAKEQIRKETR</sequence>
<evidence type="ECO:0000313" key="2">
    <source>
        <dbReference type="Proteomes" id="UP000229901"/>
    </source>
</evidence>
<gene>
    <name evidence="1" type="ORF">COT97_01795</name>
</gene>
<proteinExistence type="predicted"/>
<reference evidence="2" key="1">
    <citation type="submission" date="2017-09" db="EMBL/GenBank/DDBJ databases">
        <title>Depth-based differentiation of microbial function through sediment-hosted aquifers and enrichment of novel symbionts in the deep terrestrial subsurface.</title>
        <authorList>
            <person name="Probst A.J."/>
            <person name="Ladd B."/>
            <person name="Jarett J.K."/>
            <person name="Geller-Mcgrath D.E."/>
            <person name="Sieber C.M.K."/>
            <person name="Emerson J.B."/>
            <person name="Anantharaman K."/>
            <person name="Thomas B.C."/>
            <person name="Malmstrom R."/>
            <person name="Stieglmeier M."/>
            <person name="Klingl A."/>
            <person name="Woyke T."/>
            <person name="Ryan C.M."/>
            <person name="Banfield J.F."/>
        </authorList>
    </citation>
    <scope>NUCLEOTIDE SEQUENCE [LARGE SCALE GENOMIC DNA]</scope>
</reference>
<comment type="caution">
    <text evidence="1">The sequence shown here is derived from an EMBL/GenBank/DDBJ whole genome shotgun (WGS) entry which is preliminary data.</text>
</comment>